<comment type="caution">
    <text evidence="2">The sequence shown here is derived from an EMBL/GenBank/DDBJ whole genome shotgun (WGS) entry which is preliminary data.</text>
</comment>
<dbReference type="Gene3D" id="3.90.550.50">
    <property type="match status" value="1"/>
</dbReference>
<proteinExistence type="predicted"/>
<evidence type="ECO:0000313" key="2">
    <source>
        <dbReference type="EMBL" id="KAK7292925.1"/>
    </source>
</evidence>
<organism evidence="2 3">
    <name type="scientific">Clitoria ternatea</name>
    <name type="common">Butterfly pea</name>
    <dbReference type="NCBI Taxonomy" id="43366"/>
    <lineage>
        <taxon>Eukaryota</taxon>
        <taxon>Viridiplantae</taxon>
        <taxon>Streptophyta</taxon>
        <taxon>Embryophyta</taxon>
        <taxon>Tracheophyta</taxon>
        <taxon>Spermatophyta</taxon>
        <taxon>Magnoliopsida</taxon>
        <taxon>eudicotyledons</taxon>
        <taxon>Gunneridae</taxon>
        <taxon>Pentapetalae</taxon>
        <taxon>rosids</taxon>
        <taxon>fabids</taxon>
        <taxon>Fabales</taxon>
        <taxon>Fabaceae</taxon>
        <taxon>Papilionoideae</taxon>
        <taxon>50 kb inversion clade</taxon>
        <taxon>NPAAA clade</taxon>
        <taxon>indigoferoid/millettioid clade</taxon>
        <taxon>Phaseoleae</taxon>
        <taxon>Clitoria</taxon>
    </lineage>
</organism>
<protein>
    <submittedName>
        <fullName evidence="2">Uncharacterized protein</fullName>
    </submittedName>
</protein>
<feature type="transmembrane region" description="Helical" evidence="1">
    <location>
        <begin position="24"/>
        <end position="44"/>
    </location>
</feature>
<sequence>MSSSAEQTRQHQHPHPHPFRPWKLLFFIIAALTTLVFSPISLSLSSNFHPKTFKHIFQRNTLNTPDSTTNISHIVFGIAGSAKTWPKRRPFVELWWQPNVTRGFLWLDQAPPENQTWPATSPPFRVSGNTSSFKYTCWYGNRSAIRIARIVKESFELGLGNVRWFVMGDDDTEFFIDNLVTVLSKYDHNQMYYIGGNSESVEQDVIHSYKVAYGGGGFAISHPLAVELSRILDGCIDRYAQLYGGDQKVQACISEIGVQITKEVGFHQVDVRGNPFGLLAAHPVAPLVSLHHLDTVDQLFPTLTKFESIRKLIGSYNMDPGRVLEHTFCYDLMRNWTFSVSWGYSVQLYSSLVTAKELETAFGTFDTWRSSSDGPFVFNTRSVSNDPCQRPLLYFLDRVDTAGLGQTRSSYMKHVDALGKDCGRVDLVGVMEVQLVNVSAPYFTPDLWKKAPRRQCCEIINGTEGVDNVVQIIIRGCHRFESVTPP</sequence>
<dbReference type="FunFam" id="3.90.550.50:FF:000006">
    <property type="entry name" value="Fringe-related protein-like"/>
    <property type="match status" value="1"/>
</dbReference>
<name>A0AAN9PBR4_CLITE</name>
<dbReference type="Proteomes" id="UP001359559">
    <property type="component" value="Unassembled WGS sequence"/>
</dbReference>
<reference evidence="2 3" key="1">
    <citation type="submission" date="2024-01" db="EMBL/GenBank/DDBJ databases">
        <title>The genomes of 5 underutilized Papilionoideae crops provide insights into root nodulation and disease resistance.</title>
        <authorList>
            <person name="Yuan L."/>
        </authorList>
    </citation>
    <scope>NUCLEOTIDE SEQUENCE [LARGE SCALE GENOMIC DNA]</scope>
    <source>
        <strain evidence="2">LY-2023</strain>
        <tissue evidence="2">Leaf</tissue>
    </source>
</reference>
<keyword evidence="1" id="KW-0472">Membrane</keyword>
<accession>A0AAN9PBR4</accession>
<dbReference type="PANTHER" id="PTHR10811">
    <property type="entry name" value="FRINGE-RELATED"/>
    <property type="match status" value="1"/>
</dbReference>
<keyword evidence="3" id="KW-1185">Reference proteome</keyword>
<gene>
    <name evidence="2" type="ORF">RJT34_15783</name>
</gene>
<keyword evidence="1" id="KW-0812">Transmembrane</keyword>
<dbReference type="AlphaFoldDB" id="A0AAN9PBR4"/>
<dbReference type="EMBL" id="JAYKXN010000004">
    <property type="protein sequence ID" value="KAK7292925.1"/>
    <property type="molecule type" value="Genomic_DNA"/>
</dbReference>
<evidence type="ECO:0000256" key="1">
    <source>
        <dbReference type="SAM" id="Phobius"/>
    </source>
</evidence>
<evidence type="ECO:0000313" key="3">
    <source>
        <dbReference type="Proteomes" id="UP001359559"/>
    </source>
</evidence>
<dbReference type="InterPro" id="IPR006740">
    <property type="entry name" value="DUF604"/>
</dbReference>
<dbReference type="Pfam" id="PF04646">
    <property type="entry name" value="DUF604"/>
    <property type="match status" value="1"/>
</dbReference>
<keyword evidence="1" id="KW-1133">Transmembrane helix</keyword>